<dbReference type="RefSeq" id="XP_007776476.1">
    <property type="nucleotide sequence ID" value="XM_007778286.1"/>
</dbReference>
<keyword evidence="2" id="KW-0175">Coiled coil</keyword>
<dbReference type="Proteomes" id="UP000016924">
    <property type="component" value="Unassembled WGS sequence"/>
</dbReference>
<dbReference type="GeneID" id="19897682"/>
<feature type="region of interest" description="Disordered" evidence="3">
    <location>
        <begin position="704"/>
        <end position="787"/>
    </location>
</feature>
<dbReference type="PANTHER" id="PTHR47932:SF44">
    <property type="entry name" value="MIOREX COMPLEX COMPONENT 1"/>
    <property type="match status" value="1"/>
</dbReference>
<dbReference type="eggNOG" id="ENOG502SDIM">
    <property type="taxonomic scope" value="Eukaryota"/>
</dbReference>
<evidence type="ECO:0000256" key="2">
    <source>
        <dbReference type="SAM" id="Coils"/>
    </source>
</evidence>
<evidence type="ECO:0000313" key="5">
    <source>
        <dbReference type="Proteomes" id="UP000016924"/>
    </source>
</evidence>
<dbReference type="Gene3D" id="1.25.40.10">
    <property type="entry name" value="Tetratricopeptide repeat domain"/>
    <property type="match status" value="2"/>
</dbReference>
<evidence type="ECO:0000256" key="3">
    <source>
        <dbReference type="SAM" id="MobiDB-lite"/>
    </source>
</evidence>
<dbReference type="OrthoDB" id="185373at2759"/>
<feature type="region of interest" description="Disordered" evidence="3">
    <location>
        <begin position="142"/>
        <end position="161"/>
    </location>
</feature>
<keyword evidence="5" id="KW-1185">Reference proteome</keyword>
<dbReference type="AlphaFoldDB" id="R7YH93"/>
<proteinExistence type="predicted"/>
<accession>R7YH93</accession>
<evidence type="ECO:0000256" key="1">
    <source>
        <dbReference type="ARBA" id="ARBA00022737"/>
    </source>
</evidence>
<feature type="compositionally biased region" description="Low complexity" evidence="3">
    <location>
        <begin position="721"/>
        <end position="734"/>
    </location>
</feature>
<name>R7YH93_CONA1</name>
<reference evidence="5" key="1">
    <citation type="submission" date="2012-06" db="EMBL/GenBank/DDBJ databases">
        <title>The genome sequence of Coniosporium apollinis CBS 100218.</title>
        <authorList>
            <consortium name="The Broad Institute Genome Sequencing Platform"/>
            <person name="Cuomo C."/>
            <person name="Gorbushina A."/>
            <person name="Noack S."/>
            <person name="Walker B."/>
            <person name="Young S.K."/>
            <person name="Zeng Q."/>
            <person name="Gargeya S."/>
            <person name="Fitzgerald M."/>
            <person name="Haas B."/>
            <person name="Abouelleil A."/>
            <person name="Alvarado L."/>
            <person name="Arachchi H.M."/>
            <person name="Berlin A.M."/>
            <person name="Chapman S.B."/>
            <person name="Goldberg J."/>
            <person name="Griggs A."/>
            <person name="Gujja S."/>
            <person name="Hansen M."/>
            <person name="Howarth C."/>
            <person name="Imamovic A."/>
            <person name="Larimer J."/>
            <person name="McCowan C."/>
            <person name="Montmayeur A."/>
            <person name="Murphy C."/>
            <person name="Neiman D."/>
            <person name="Pearson M."/>
            <person name="Priest M."/>
            <person name="Roberts A."/>
            <person name="Saif S."/>
            <person name="Shea T."/>
            <person name="Sisk P."/>
            <person name="Sykes S."/>
            <person name="Wortman J."/>
            <person name="Nusbaum C."/>
            <person name="Birren B."/>
        </authorList>
    </citation>
    <scope>NUCLEOTIDE SEQUENCE [LARGE SCALE GENOMIC DNA]</scope>
    <source>
        <strain evidence="5">CBS 100218</strain>
    </source>
</reference>
<gene>
    <name evidence="4" type="ORF">W97_00371</name>
</gene>
<protein>
    <submittedName>
        <fullName evidence="4">Uncharacterized protein</fullName>
    </submittedName>
</protein>
<feature type="compositionally biased region" description="Polar residues" evidence="3">
    <location>
        <begin position="142"/>
        <end position="154"/>
    </location>
</feature>
<keyword evidence="1" id="KW-0677">Repeat</keyword>
<dbReference type="STRING" id="1168221.R7YH93"/>
<feature type="coiled-coil region" evidence="2">
    <location>
        <begin position="71"/>
        <end position="98"/>
    </location>
</feature>
<dbReference type="PANTHER" id="PTHR47932">
    <property type="entry name" value="ATPASE EXPRESSION PROTEIN 3"/>
    <property type="match status" value="1"/>
</dbReference>
<dbReference type="HOGENOM" id="CLU_018733_0_0_1"/>
<evidence type="ECO:0000313" key="4">
    <source>
        <dbReference type="EMBL" id="EON61159.1"/>
    </source>
</evidence>
<organism evidence="4 5">
    <name type="scientific">Coniosporium apollinis (strain CBS 100218)</name>
    <name type="common">Rock-inhabiting black yeast</name>
    <dbReference type="NCBI Taxonomy" id="1168221"/>
    <lineage>
        <taxon>Eukaryota</taxon>
        <taxon>Fungi</taxon>
        <taxon>Dikarya</taxon>
        <taxon>Ascomycota</taxon>
        <taxon>Pezizomycotina</taxon>
        <taxon>Dothideomycetes</taxon>
        <taxon>Dothideomycetes incertae sedis</taxon>
        <taxon>Coniosporium</taxon>
    </lineage>
</organism>
<dbReference type="OMA" id="STCRCVS"/>
<sequence length="787" mass="87043">MQSIWFRTAQTRRSCRCPSCVSISNNLAVARRSTTFPIRKLLWPSPSSTFLYSTILAAAAVADAKVKDDRRTQWDKAIATAKEELEESKNALRRALDTKGMSEIEVENRHWTGVFTDQYLKRVADVGVGDSAWAMNAVTQTQHTEGYSESQSAESPEDKEWETVHATLDVGTPREEWPANFGPELDADNLPPQSLWASGKIKQKALDRRWTPKKMRMSDASVVSLVSRFMLAAGLHSQTPAALESLPEAIGPFACLEKEDLESAIQEALVTIEDIRGSHFWQEGDNLSTLVPYPYYQHDQHGTYRAIGRSRDDSIYTLFDEHFSSPQEFPLPSLLASISHNLLTSTAAPDCRTYNILLTGLSRLKADDLFDDTVESLYVTKIRPNETTCATILTNYTRRGLADKFVDFVGRMRGTHSGGLMLARPDIDIDEVNKTRLRIHPRRPEKIIQKVHPTPKVFSALVGGLLKFEGFERALQTCVVMKKDGWGLDEKGWTSFLRDCVGRKNWNAGLGIWEVMQTLGIQGKKSLDQRSYATMLALCAVCGKQGVFENVFGEAIAAGWRQKELLATASGVRRRTEEEAEAKREEDEVRRAPVQTSFTLSAKAPTGESSVFGEVYLEDASVAAEQPTDSFVVEAPGTAQKIAPEEVSLSQRSVVKSEDGVTLAYEELGDHQEDLAKQANLASSNDQLPTINSTETAPVLDNTTAERQAEPSHSAATSDNRTTSTAAPATSSRSLDGDHQQHGAKTAAASVATPPTRYMPWKPRYTRSRARYPSDDAERMQSAIATG</sequence>
<dbReference type="EMBL" id="JH767555">
    <property type="protein sequence ID" value="EON61159.1"/>
    <property type="molecule type" value="Genomic_DNA"/>
</dbReference>
<dbReference type="InterPro" id="IPR011990">
    <property type="entry name" value="TPR-like_helical_dom_sf"/>
</dbReference>